<comment type="caution">
    <text evidence="2">The sequence shown here is derived from an EMBL/GenBank/DDBJ whole genome shotgun (WGS) entry which is preliminary data.</text>
</comment>
<organism evidence="2 3">
    <name type="scientific">Candidatus Magnetominusculus xianensis</name>
    <dbReference type="NCBI Taxonomy" id="1748249"/>
    <lineage>
        <taxon>Bacteria</taxon>
        <taxon>Pseudomonadati</taxon>
        <taxon>Nitrospirota</taxon>
        <taxon>Nitrospiria</taxon>
        <taxon>Nitrospirales</taxon>
        <taxon>Nitrospiraceae</taxon>
        <taxon>Candidatus Magnetominusculus</taxon>
    </lineage>
</organism>
<sequence length="163" mass="19036">MIAGHIACSYVFQRLLRLQPVNNVFLFVASYLPDIVDKTIAIVFSISGRGYFHSVTVMAVSYALTYKIISKVRPEFRQFIHLAALYYALHLIFDFPELIVLFWPFLGPLQQSGHFSLLERLYNYYVLWKYPFVLSSEVIFFTILIIIKTKDNRAAAMNYHKTH</sequence>
<dbReference type="Proteomes" id="UP000060487">
    <property type="component" value="Unassembled WGS sequence"/>
</dbReference>
<keyword evidence="3" id="KW-1185">Reference proteome</keyword>
<keyword evidence="1" id="KW-0812">Transmembrane</keyword>
<reference evidence="2 3" key="1">
    <citation type="submission" date="2015-11" db="EMBL/GenBank/DDBJ databases">
        <authorList>
            <person name="Lin W."/>
        </authorList>
    </citation>
    <scope>NUCLEOTIDE SEQUENCE [LARGE SCALE GENOMIC DNA]</scope>
    <source>
        <strain evidence="2 3">HCH-1</strain>
    </source>
</reference>
<accession>A0ABR5SFI3</accession>
<feature type="transmembrane region" description="Helical" evidence="1">
    <location>
        <begin position="40"/>
        <end position="64"/>
    </location>
</feature>
<keyword evidence="1" id="KW-0472">Membrane</keyword>
<keyword evidence="1" id="KW-1133">Transmembrane helix</keyword>
<dbReference type="EMBL" id="LNQR01000058">
    <property type="protein sequence ID" value="KWT85931.1"/>
    <property type="molecule type" value="Genomic_DNA"/>
</dbReference>
<proteinExistence type="predicted"/>
<evidence type="ECO:0000313" key="3">
    <source>
        <dbReference type="Proteomes" id="UP000060487"/>
    </source>
</evidence>
<evidence type="ECO:0000313" key="2">
    <source>
        <dbReference type="EMBL" id="KWT85931.1"/>
    </source>
</evidence>
<feature type="transmembrane region" description="Helical" evidence="1">
    <location>
        <begin position="126"/>
        <end position="147"/>
    </location>
</feature>
<dbReference type="InterPro" id="IPR007404">
    <property type="entry name" value="YdjM-like"/>
</dbReference>
<evidence type="ECO:0008006" key="4">
    <source>
        <dbReference type="Google" id="ProtNLM"/>
    </source>
</evidence>
<gene>
    <name evidence="2" type="ORF">ASN18_1642</name>
</gene>
<dbReference type="Pfam" id="PF04307">
    <property type="entry name" value="YdjM"/>
    <property type="match status" value="1"/>
</dbReference>
<evidence type="ECO:0000256" key="1">
    <source>
        <dbReference type="SAM" id="Phobius"/>
    </source>
</evidence>
<name>A0ABR5SFI3_9BACT</name>
<dbReference type="RefSeq" id="WP_337833175.1">
    <property type="nucleotide sequence ID" value="NZ_LNQR01000058.1"/>
</dbReference>
<protein>
    <recommendedName>
        <fullName evidence="4">Metal-dependent hydrolase</fullName>
    </recommendedName>
</protein>
<feature type="transmembrane region" description="Helical" evidence="1">
    <location>
        <begin position="85"/>
        <end position="106"/>
    </location>
</feature>